<protein>
    <submittedName>
        <fullName evidence="1">Uncharacterized protein</fullName>
    </submittedName>
</protein>
<proteinExistence type="predicted"/>
<dbReference type="Proteomes" id="UP001059041">
    <property type="component" value="Unassembled WGS sequence"/>
</dbReference>
<evidence type="ECO:0000313" key="2">
    <source>
        <dbReference type="Proteomes" id="UP001059041"/>
    </source>
</evidence>
<feature type="non-terminal residue" evidence="1">
    <location>
        <position position="40"/>
    </location>
</feature>
<dbReference type="AlphaFoldDB" id="A0A9W7T4A2"/>
<reference evidence="1" key="1">
    <citation type="submission" date="2021-02" db="EMBL/GenBank/DDBJ databases">
        <title>Comparative genomics reveals that relaxation of natural selection precedes convergent phenotypic evolution of cavefish.</title>
        <authorList>
            <person name="Peng Z."/>
        </authorList>
    </citation>
    <scope>NUCLEOTIDE SEQUENCE</scope>
    <source>
        <tissue evidence="1">Muscle</tissue>
    </source>
</reference>
<comment type="caution">
    <text evidence="1">The sequence shown here is derived from an EMBL/GenBank/DDBJ whole genome shotgun (WGS) entry which is preliminary data.</text>
</comment>
<dbReference type="EMBL" id="JAFHDT010000494">
    <property type="protein sequence ID" value="KAI7789352.1"/>
    <property type="molecule type" value="Genomic_DNA"/>
</dbReference>
<dbReference type="InterPro" id="IPR016187">
    <property type="entry name" value="CTDL_fold"/>
</dbReference>
<dbReference type="InterPro" id="IPR016186">
    <property type="entry name" value="C-type_lectin-like/link_sf"/>
</dbReference>
<accession>A0A9W7T4A2</accession>
<keyword evidence="2" id="KW-1185">Reference proteome</keyword>
<gene>
    <name evidence="1" type="ORF">IRJ41_011965</name>
</gene>
<evidence type="ECO:0000313" key="1">
    <source>
        <dbReference type="EMBL" id="KAI7789352.1"/>
    </source>
</evidence>
<dbReference type="SUPFAM" id="SSF56436">
    <property type="entry name" value="C-type lectin-like"/>
    <property type="match status" value="1"/>
</dbReference>
<dbReference type="CDD" id="cd00037">
    <property type="entry name" value="CLECT"/>
    <property type="match status" value="1"/>
</dbReference>
<name>A0A9W7T4A2_TRIRA</name>
<organism evidence="1 2">
    <name type="scientific">Triplophysa rosa</name>
    <name type="common">Cave loach</name>
    <dbReference type="NCBI Taxonomy" id="992332"/>
    <lineage>
        <taxon>Eukaryota</taxon>
        <taxon>Metazoa</taxon>
        <taxon>Chordata</taxon>
        <taxon>Craniata</taxon>
        <taxon>Vertebrata</taxon>
        <taxon>Euteleostomi</taxon>
        <taxon>Actinopterygii</taxon>
        <taxon>Neopterygii</taxon>
        <taxon>Teleostei</taxon>
        <taxon>Ostariophysi</taxon>
        <taxon>Cypriniformes</taxon>
        <taxon>Nemacheilidae</taxon>
        <taxon>Triplophysa</taxon>
    </lineage>
</organism>
<dbReference type="Gene3D" id="3.10.100.10">
    <property type="entry name" value="Mannose-Binding Protein A, subunit A"/>
    <property type="match status" value="1"/>
</dbReference>
<sequence>MGASLLSIEDPIESKFIRQNLEILQDEVDSVWIGMHRSHT</sequence>